<keyword evidence="2" id="KW-0808">Transferase</keyword>
<dbReference type="GO" id="GO:0016747">
    <property type="term" value="F:acyltransferase activity, transferring groups other than amino-acyl groups"/>
    <property type="evidence" value="ECO:0007669"/>
    <property type="project" value="InterPro"/>
</dbReference>
<evidence type="ECO:0000313" key="2">
    <source>
        <dbReference type="EMBL" id="PSL53899.1"/>
    </source>
</evidence>
<keyword evidence="3" id="KW-1185">Reference proteome</keyword>
<dbReference type="SUPFAM" id="SSF55729">
    <property type="entry name" value="Acyl-CoA N-acyltransferases (Nat)"/>
    <property type="match status" value="1"/>
</dbReference>
<dbReference type="Proteomes" id="UP000241118">
    <property type="component" value="Unassembled WGS sequence"/>
</dbReference>
<dbReference type="InterPro" id="IPR016181">
    <property type="entry name" value="Acyl_CoA_acyltransferase"/>
</dbReference>
<proteinExistence type="predicted"/>
<dbReference type="AlphaFoldDB" id="A0A2P8I5Z9"/>
<name>A0A2P8I5Z9_SACCR</name>
<dbReference type="Gene3D" id="3.40.630.30">
    <property type="match status" value="1"/>
</dbReference>
<protein>
    <submittedName>
        <fullName evidence="2">Phosphinothricin acetyltransferase</fullName>
    </submittedName>
</protein>
<evidence type="ECO:0000313" key="3">
    <source>
        <dbReference type="Proteomes" id="UP000241118"/>
    </source>
</evidence>
<gene>
    <name evidence="2" type="ORF">B0I31_108346</name>
</gene>
<dbReference type="PROSITE" id="PS51186">
    <property type="entry name" value="GNAT"/>
    <property type="match status" value="1"/>
</dbReference>
<accession>A0A2P8I5Z9</accession>
<dbReference type="OrthoDB" id="3173333at2"/>
<feature type="domain" description="N-acetyltransferase" evidence="1">
    <location>
        <begin position="3"/>
        <end position="161"/>
    </location>
</feature>
<reference evidence="2 3" key="1">
    <citation type="submission" date="2018-03" db="EMBL/GenBank/DDBJ databases">
        <title>Genomic Encyclopedia of Type Strains, Phase III (KMG-III): the genomes of soil and plant-associated and newly described type strains.</title>
        <authorList>
            <person name="Whitman W."/>
        </authorList>
    </citation>
    <scope>NUCLEOTIDE SEQUENCE [LARGE SCALE GENOMIC DNA]</scope>
    <source>
        <strain evidence="2 3">CGMCC 4.7097</strain>
    </source>
</reference>
<evidence type="ECO:0000259" key="1">
    <source>
        <dbReference type="PROSITE" id="PS51186"/>
    </source>
</evidence>
<dbReference type="Pfam" id="PF13420">
    <property type="entry name" value="Acetyltransf_4"/>
    <property type="match status" value="1"/>
</dbReference>
<dbReference type="InterPro" id="IPR000182">
    <property type="entry name" value="GNAT_dom"/>
</dbReference>
<comment type="caution">
    <text evidence="2">The sequence shown here is derived from an EMBL/GenBank/DDBJ whole genome shotgun (WGS) entry which is preliminary data.</text>
</comment>
<organism evidence="2 3">
    <name type="scientific">Saccharothrix carnea</name>
    <dbReference type="NCBI Taxonomy" id="1280637"/>
    <lineage>
        <taxon>Bacteria</taxon>
        <taxon>Bacillati</taxon>
        <taxon>Actinomycetota</taxon>
        <taxon>Actinomycetes</taxon>
        <taxon>Pseudonocardiales</taxon>
        <taxon>Pseudonocardiaceae</taxon>
        <taxon>Saccharothrix</taxon>
    </lineage>
</organism>
<dbReference type="EMBL" id="PYAX01000008">
    <property type="protein sequence ID" value="PSL53899.1"/>
    <property type="molecule type" value="Genomic_DNA"/>
</dbReference>
<sequence length="161" mass="18150">MKVEVRRGTVMDAREMARIYNFHVRLGGRTLDTVELPDEYFLEILADDKQTVIVAADGHNMVGWGRLFPWSKKFGYRQTAETSIYVDVSSYRSRIGSRIKSALIENARSQGLHALIARVISSNTGGMEINKAFGYRLVGIQREVGIVGLHYVDVAIFELLL</sequence>